<name>A0A542ZQ82_9ACTN</name>
<dbReference type="RefSeq" id="WP_142092350.1">
    <property type="nucleotide sequence ID" value="NZ_BAAAMD010000003.1"/>
</dbReference>
<dbReference type="PANTHER" id="PTHR30289">
    <property type="entry name" value="UNCHARACTERIZED PROTEIN YBCL-RELATED"/>
    <property type="match status" value="1"/>
</dbReference>
<dbReference type="InterPro" id="IPR008914">
    <property type="entry name" value="PEBP"/>
</dbReference>
<keyword evidence="3" id="KW-1185">Reference proteome</keyword>
<accession>A0A542ZQ82</accession>
<evidence type="ECO:0000313" key="3">
    <source>
        <dbReference type="Proteomes" id="UP000316196"/>
    </source>
</evidence>
<evidence type="ECO:0000256" key="1">
    <source>
        <dbReference type="ARBA" id="ARBA00007120"/>
    </source>
</evidence>
<dbReference type="EMBL" id="VFOR01000001">
    <property type="protein sequence ID" value="TQL62518.1"/>
    <property type="molecule type" value="Genomic_DNA"/>
</dbReference>
<gene>
    <name evidence="2" type="ORF">FB460_0296</name>
</gene>
<reference evidence="2 3" key="1">
    <citation type="submission" date="2019-06" db="EMBL/GenBank/DDBJ databases">
        <title>Sequencing the genomes of 1000 actinobacteria strains.</title>
        <authorList>
            <person name="Klenk H.-P."/>
        </authorList>
    </citation>
    <scope>NUCLEOTIDE SEQUENCE [LARGE SCALE GENOMIC DNA]</scope>
    <source>
        <strain evidence="2 3">DSM 8251</strain>
    </source>
</reference>
<dbReference type="InterPro" id="IPR036610">
    <property type="entry name" value="PEBP-like_sf"/>
</dbReference>
<organism evidence="2 3">
    <name type="scientific">Propioniferax innocua</name>
    <dbReference type="NCBI Taxonomy" id="1753"/>
    <lineage>
        <taxon>Bacteria</taxon>
        <taxon>Bacillati</taxon>
        <taxon>Actinomycetota</taxon>
        <taxon>Actinomycetes</taxon>
        <taxon>Propionibacteriales</taxon>
        <taxon>Propionibacteriaceae</taxon>
        <taxon>Propioniferax</taxon>
    </lineage>
</organism>
<dbReference type="SUPFAM" id="SSF49777">
    <property type="entry name" value="PEBP-like"/>
    <property type="match status" value="1"/>
</dbReference>
<dbReference type="AlphaFoldDB" id="A0A542ZQ82"/>
<sequence>MPNNPFANLDDLPLFELTSHDIADEGEMPLANCSGLMGVEGGEDVSPHLSWKGAPDETKSYVVTCFDPDAPTQAGFWHWAVANIPASVTELPANAGDPDAGLLPDGALTVPNDLRQPRYIGAAPPAGHGPHRYFFVVHALDVESLEGVDGDSTPTFLAFNVFSHAIARAYLEVTFEQ</sequence>
<protein>
    <recommendedName>
        <fullName evidence="4">PBP family phospholipid-binding protein</fullName>
    </recommendedName>
</protein>
<evidence type="ECO:0008006" key="4">
    <source>
        <dbReference type="Google" id="ProtNLM"/>
    </source>
</evidence>
<dbReference type="Gene3D" id="3.90.280.10">
    <property type="entry name" value="PEBP-like"/>
    <property type="match status" value="1"/>
</dbReference>
<proteinExistence type="inferred from homology"/>
<dbReference type="OrthoDB" id="9797506at2"/>
<dbReference type="PANTHER" id="PTHR30289:SF1">
    <property type="entry name" value="PEBP (PHOSPHATIDYLETHANOLAMINE-BINDING PROTEIN) FAMILY PROTEIN"/>
    <property type="match status" value="1"/>
</dbReference>
<comment type="caution">
    <text evidence="2">The sequence shown here is derived from an EMBL/GenBank/DDBJ whole genome shotgun (WGS) entry which is preliminary data.</text>
</comment>
<dbReference type="Proteomes" id="UP000316196">
    <property type="component" value="Unassembled WGS sequence"/>
</dbReference>
<dbReference type="InterPro" id="IPR005247">
    <property type="entry name" value="YbhB_YbcL/LppC-like"/>
</dbReference>
<dbReference type="Pfam" id="PF01161">
    <property type="entry name" value="PBP"/>
    <property type="match status" value="1"/>
</dbReference>
<dbReference type="NCBIfam" id="TIGR00481">
    <property type="entry name" value="YbhB/YbcL family Raf kinase inhibitor-like protein"/>
    <property type="match status" value="1"/>
</dbReference>
<dbReference type="CDD" id="cd00865">
    <property type="entry name" value="PEBP_bact_arch"/>
    <property type="match status" value="1"/>
</dbReference>
<evidence type="ECO:0000313" key="2">
    <source>
        <dbReference type="EMBL" id="TQL62518.1"/>
    </source>
</evidence>
<comment type="similarity">
    <text evidence="1">Belongs to the UPF0098 family.</text>
</comment>